<evidence type="ECO:0000256" key="4">
    <source>
        <dbReference type="ARBA" id="ARBA00022676"/>
    </source>
</evidence>
<evidence type="ECO:0000256" key="6">
    <source>
        <dbReference type="ARBA" id="ARBA00048447"/>
    </source>
</evidence>
<feature type="domain" description="Nucleoside phosphorylase" evidence="7">
    <location>
        <begin position="18"/>
        <end position="230"/>
    </location>
</feature>
<dbReference type="EC" id="2.4.2.3" evidence="2"/>
<dbReference type="Proteomes" id="UP001209076">
    <property type="component" value="Unassembled WGS sequence"/>
</dbReference>
<dbReference type="GO" id="GO:0004731">
    <property type="term" value="F:purine-nucleoside phosphorylase activity"/>
    <property type="evidence" value="ECO:0007669"/>
    <property type="project" value="UniProtKB-EC"/>
</dbReference>
<dbReference type="InterPro" id="IPR000845">
    <property type="entry name" value="Nucleoside_phosphorylase_d"/>
</dbReference>
<dbReference type="NCBIfam" id="TIGR00107">
    <property type="entry name" value="deoD"/>
    <property type="match status" value="1"/>
</dbReference>
<evidence type="ECO:0000256" key="1">
    <source>
        <dbReference type="ARBA" id="ARBA00010456"/>
    </source>
</evidence>
<evidence type="ECO:0000259" key="7">
    <source>
        <dbReference type="Pfam" id="PF01048"/>
    </source>
</evidence>
<comment type="caution">
    <text evidence="8">The sequence shown here is derived from an EMBL/GenBank/DDBJ whole genome shotgun (WGS) entry which is preliminary data.</text>
</comment>
<gene>
    <name evidence="8" type="primary">deoD</name>
    <name evidence="8" type="ORF">N7603_03985</name>
</gene>
<dbReference type="InterPro" id="IPR018016">
    <property type="entry name" value="Nucleoside_phosphorylase_CS"/>
</dbReference>
<keyword evidence="4 8" id="KW-0328">Glycosyltransferase</keyword>
<accession>A0ABT2PVF1</accession>
<evidence type="ECO:0000313" key="9">
    <source>
        <dbReference type="Proteomes" id="UP001209076"/>
    </source>
</evidence>
<comment type="catalytic activity">
    <reaction evidence="6">
        <text>uridine + phosphate = alpha-D-ribose 1-phosphate + uracil</text>
        <dbReference type="Rhea" id="RHEA:24388"/>
        <dbReference type="ChEBI" id="CHEBI:16704"/>
        <dbReference type="ChEBI" id="CHEBI:17568"/>
        <dbReference type="ChEBI" id="CHEBI:43474"/>
        <dbReference type="ChEBI" id="CHEBI:57720"/>
        <dbReference type="EC" id="2.4.2.3"/>
    </reaction>
</comment>
<evidence type="ECO:0000256" key="2">
    <source>
        <dbReference type="ARBA" id="ARBA00011888"/>
    </source>
</evidence>
<dbReference type="PROSITE" id="PS01232">
    <property type="entry name" value="PNP_UDP_1"/>
    <property type="match status" value="1"/>
</dbReference>
<evidence type="ECO:0000256" key="5">
    <source>
        <dbReference type="ARBA" id="ARBA00022679"/>
    </source>
</evidence>
<dbReference type="SUPFAM" id="SSF53167">
    <property type="entry name" value="Purine and uridine phosphorylases"/>
    <property type="match status" value="1"/>
</dbReference>
<dbReference type="PANTHER" id="PTHR43691">
    <property type="entry name" value="URIDINE PHOSPHORYLASE"/>
    <property type="match status" value="1"/>
</dbReference>
<dbReference type="Pfam" id="PF01048">
    <property type="entry name" value="PNP_UDP_1"/>
    <property type="match status" value="1"/>
</dbReference>
<sequence length="239" mass="26157">MIPTPHISLTDKNLIAKTVLMPGDPLRAKMIAETFLTDVVQINAVRNMFGYTGKYKGKPVTVFGSGMGMPSIGIYSYELFAFYGVENIIRVGSCGAYTKDLNLYDVILVNEAYSESSYAKTMGLTGSKVLKANKTLNNRAVKAAEKLNIPLTVGRIHSSDVFYNLKGSVHEARFNEQGCIAVEMESFALFANAKALNKKATCLLTVSDSLVTHEATTAEERQKSFTKMMEIALEVAIKS</sequence>
<keyword evidence="5 8" id="KW-0808">Transferase</keyword>
<dbReference type="CDD" id="cd09006">
    <property type="entry name" value="PNP_EcPNPI-like"/>
    <property type="match status" value="1"/>
</dbReference>
<comment type="similarity">
    <text evidence="1">Belongs to the PNP/UDP phosphorylase family.</text>
</comment>
<dbReference type="EMBL" id="JAOEGN010000006">
    <property type="protein sequence ID" value="MCU0104810.1"/>
    <property type="molecule type" value="Genomic_DNA"/>
</dbReference>
<dbReference type="InterPro" id="IPR004402">
    <property type="entry name" value="DeoD-type"/>
</dbReference>
<organism evidence="8 9">
    <name type="scientific">Paracholeplasma vituli</name>
    <dbReference type="NCBI Taxonomy" id="69473"/>
    <lineage>
        <taxon>Bacteria</taxon>
        <taxon>Bacillati</taxon>
        <taxon>Mycoplasmatota</taxon>
        <taxon>Mollicutes</taxon>
        <taxon>Acholeplasmatales</taxon>
        <taxon>Acholeplasmataceae</taxon>
        <taxon>Paracholeplasma</taxon>
    </lineage>
</organism>
<dbReference type="InterPro" id="IPR035994">
    <property type="entry name" value="Nucleoside_phosphorylase_sf"/>
</dbReference>
<evidence type="ECO:0000256" key="3">
    <source>
        <dbReference type="ARBA" id="ARBA00021980"/>
    </source>
</evidence>
<dbReference type="Gene3D" id="3.40.50.1580">
    <property type="entry name" value="Nucleoside phosphorylase domain"/>
    <property type="match status" value="1"/>
</dbReference>
<proteinExistence type="inferred from homology"/>
<name>A0ABT2PVF1_9MOLU</name>
<reference evidence="9" key="1">
    <citation type="submission" date="2023-07" db="EMBL/GenBank/DDBJ databases">
        <title>Novel Mycoplasma species identified in domestic and wild animals.</title>
        <authorList>
            <person name="Volokhov D.V."/>
            <person name="Furtak V.A."/>
            <person name="Zagorodnyaya T.A."/>
        </authorList>
    </citation>
    <scope>NUCLEOTIDE SEQUENCE [LARGE SCALE GENOMIC DNA]</scope>
    <source>
        <strain evidence="9">92-19</strain>
    </source>
</reference>
<keyword evidence="9" id="KW-1185">Reference proteome</keyword>
<evidence type="ECO:0000313" key="8">
    <source>
        <dbReference type="EMBL" id="MCU0104810.1"/>
    </source>
</evidence>
<protein>
    <recommendedName>
        <fullName evidence="3">Uridine phosphorylase</fullName>
        <ecNumber evidence="2">2.4.2.3</ecNumber>
    </recommendedName>
</protein>
<dbReference type="NCBIfam" id="NF004489">
    <property type="entry name" value="PRK05819.1"/>
    <property type="match status" value="1"/>
</dbReference>
<dbReference type="PANTHER" id="PTHR43691:SF11">
    <property type="entry name" value="FI09636P-RELATED"/>
    <property type="match status" value="1"/>
</dbReference>